<dbReference type="Proteomes" id="UP001057452">
    <property type="component" value="Chromosome 1"/>
</dbReference>
<gene>
    <name evidence="1" type="ORF">KUCAC02_016120</name>
</gene>
<comment type="caution">
    <text evidence="1">The sequence shown here is derived from an EMBL/GenBank/DDBJ whole genome shotgun (WGS) entry which is preliminary data.</text>
</comment>
<feature type="non-terminal residue" evidence="1">
    <location>
        <position position="1"/>
    </location>
</feature>
<evidence type="ECO:0000313" key="2">
    <source>
        <dbReference type="Proteomes" id="UP001057452"/>
    </source>
</evidence>
<proteinExistence type="predicted"/>
<organism evidence="1 2">
    <name type="scientific">Chaenocephalus aceratus</name>
    <name type="common">Blackfin icefish</name>
    <name type="synonym">Chaenichthys aceratus</name>
    <dbReference type="NCBI Taxonomy" id="36190"/>
    <lineage>
        <taxon>Eukaryota</taxon>
        <taxon>Metazoa</taxon>
        <taxon>Chordata</taxon>
        <taxon>Craniata</taxon>
        <taxon>Vertebrata</taxon>
        <taxon>Euteleostomi</taxon>
        <taxon>Actinopterygii</taxon>
        <taxon>Neopterygii</taxon>
        <taxon>Teleostei</taxon>
        <taxon>Neoteleostei</taxon>
        <taxon>Acanthomorphata</taxon>
        <taxon>Eupercaria</taxon>
        <taxon>Perciformes</taxon>
        <taxon>Notothenioidei</taxon>
        <taxon>Channichthyidae</taxon>
        <taxon>Chaenocephalus</taxon>
    </lineage>
</organism>
<feature type="non-terminal residue" evidence="1">
    <location>
        <position position="80"/>
    </location>
</feature>
<reference evidence="1" key="1">
    <citation type="submission" date="2022-05" db="EMBL/GenBank/DDBJ databases">
        <title>Chromosome-level genome of Chaenocephalus aceratus.</title>
        <authorList>
            <person name="Park H."/>
        </authorList>
    </citation>
    <scope>NUCLEOTIDE SEQUENCE</scope>
    <source>
        <strain evidence="1">KU_202001</strain>
    </source>
</reference>
<accession>A0ACB9Y233</accession>
<dbReference type="EMBL" id="CM043785">
    <property type="protein sequence ID" value="KAI4833206.1"/>
    <property type="molecule type" value="Genomic_DNA"/>
</dbReference>
<sequence length="80" mass="8348">GDNSSAGPSQGEPSTSTEELAVTLSDDADGDGPEGEMQAELSATARTELAADAEEVEKTSEDSGSSREIATEEKDREREE</sequence>
<evidence type="ECO:0000313" key="1">
    <source>
        <dbReference type="EMBL" id="KAI4833206.1"/>
    </source>
</evidence>
<keyword evidence="2" id="KW-1185">Reference proteome</keyword>
<protein>
    <submittedName>
        <fullName evidence="1">Uncharacterized protein</fullName>
    </submittedName>
</protein>
<name>A0ACB9Y233_CHAAC</name>